<dbReference type="AlphaFoldDB" id="A0A1I1AJ35"/>
<dbReference type="GO" id="GO:0005524">
    <property type="term" value="F:ATP binding"/>
    <property type="evidence" value="ECO:0007669"/>
    <property type="project" value="UniProtKB-KW"/>
</dbReference>
<evidence type="ECO:0000256" key="4">
    <source>
        <dbReference type="ARBA" id="ARBA00022840"/>
    </source>
</evidence>
<keyword evidence="2" id="KW-0436">Ligase</keyword>
<dbReference type="InterPro" id="IPR000873">
    <property type="entry name" value="AMP-dep_synth/lig_dom"/>
</dbReference>
<dbReference type="GO" id="GO:0044539">
    <property type="term" value="P:long-chain fatty acid import into cell"/>
    <property type="evidence" value="ECO:0007669"/>
    <property type="project" value="TreeGrafter"/>
</dbReference>
<proteinExistence type="inferred from homology"/>
<dbReference type="OrthoDB" id="2579187at2"/>
<dbReference type="PANTHER" id="PTHR43107:SF15">
    <property type="entry name" value="FATTY ACID TRANSPORT PROTEIN 3, ISOFORM A"/>
    <property type="match status" value="1"/>
</dbReference>
<dbReference type="STRING" id="490629.SAMN05216266_109218"/>
<dbReference type="InterPro" id="IPR045851">
    <property type="entry name" value="AMP-bd_C_sf"/>
</dbReference>
<dbReference type="EMBL" id="FOKG01000009">
    <property type="protein sequence ID" value="SFB38029.1"/>
    <property type="molecule type" value="Genomic_DNA"/>
</dbReference>
<dbReference type="InterPro" id="IPR025110">
    <property type="entry name" value="AMP-bd_C"/>
</dbReference>
<evidence type="ECO:0000256" key="3">
    <source>
        <dbReference type="ARBA" id="ARBA00022741"/>
    </source>
</evidence>
<organism evidence="7 8">
    <name type="scientific">Amycolatopsis marina</name>
    <dbReference type="NCBI Taxonomy" id="490629"/>
    <lineage>
        <taxon>Bacteria</taxon>
        <taxon>Bacillati</taxon>
        <taxon>Actinomycetota</taxon>
        <taxon>Actinomycetes</taxon>
        <taxon>Pseudonocardiales</taxon>
        <taxon>Pseudonocardiaceae</taxon>
        <taxon>Amycolatopsis</taxon>
    </lineage>
</organism>
<feature type="domain" description="AMP-binding enzyme C-terminal" evidence="6">
    <location>
        <begin position="425"/>
        <end position="502"/>
    </location>
</feature>
<comment type="similarity">
    <text evidence="1">Belongs to the ATP-dependent AMP-binding enzyme family.</text>
</comment>
<keyword evidence="8" id="KW-1185">Reference proteome</keyword>
<dbReference type="Pfam" id="PF13193">
    <property type="entry name" value="AMP-binding_C"/>
    <property type="match status" value="1"/>
</dbReference>
<dbReference type="Gene3D" id="3.40.50.12780">
    <property type="entry name" value="N-terminal domain of ligase-like"/>
    <property type="match status" value="1"/>
</dbReference>
<dbReference type="Gene3D" id="3.30.300.30">
    <property type="match status" value="1"/>
</dbReference>
<dbReference type="Proteomes" id="UP000243799">
    <property type="component" value="Unassembled WGS sequence"/>
</dbReference>
<dbReference type="InterPro" id="IPR020845">
    <property type="entry name" value="AMP-binding_CS"/>
</dbReference>
<keyword evidence="3" id="KW-0547">Nucleotide-binding</keyword>
<sequence>MSGRAPEAPTVTELLLARCEDDHPGLRFEDRTWSWAQQVRACAEYGATLLDSLGDTRPPHVGVLADNLPEFSFLLGGAALSGVVLAGLNTNRRGEALARDVRLADCALVLTERKYAGLLTGLDLGGARVLDLDGPEWLGAVATQRGAPLRPVAANADDLLMLIYTSGTSGDPKAVRCTHGKIAFPGRMLAERFALSTEDTVYVSMPMFHSNAVMAGWSVGVAAGATIALRRKFSASGFLEDVRAFGATYANYVGTPLSYVLATPRRPDDADNPLRVAYGNEGSERDLADFGSRFGCRVVDAFGSTEGGVGFARTPDTPAGSLGRPAEGVLVLHPDTGNVCPPAEFDPEGRLLNAGEAVGELVNTTGAGWFAGYYGDPEADAQRLRDGRYFTGDLAYTDSAGFCYFAGRRGDWMRVAGENLGTAPVERILRRHPRVLEAAVYGVPDPDGVGDAVMAALVLDRERPPGPRELGEFLAAQPDLGPKQWPRFLRIVNELPRTSTYKTVKQKLKSEHTNCSDPVWVRDKREFSYQQLTGRESGPLSYAARESR</sequence>
<evidence type="ECO:0000259" key="6">
    <source>
        <dbReference type="Pfam" id="PF13193"/>
    </source>
</evidence>
<dbReference type="PANTHER" id="PTHR43107">
    <property type="entry name" value="LONG-CHAIN FATTY ACID TRANSPORT PROTEIN"/>
    <property type="match status" value="1"/>
</dbReference>
<accession>A0A1I1AJ35</accession>
<evidence type="ECO:0000313" key="8">
    <source>
        <dbReference type="Proteomes" id="UP000243799"/>
    </source>
</evidence>
<dbReference type="SUPFAM" id="SSF56801">
    <property type="entry name" value="Acetyl-CoA synthetase-like"/>
    <property type="match status" value="1"/>
</dbReference>
<feature type="domain" description="AMP-dependent synthetase/ligase" evidence="5">
    <location>
        <begin position="21"/>
        <end position="374"/>
    </location>
</feature>
<keyword evidence="4" id="KW-0067">ATP-binding</keyword>
<dbReference type="GO" id="GO:0005886">
    <property type="term" value="C:plasma membrane"/>
    <property type="evidence" value="ECO:0007669"/>
    <property type="project" value="TreeGrafter"/>
</dbReference>
<dbReference type="InterPro" id="IPR042099">
    <property type="entry name" value="ANL_N_sf"/>
</dbReference>
<dbReference type="GO" id="GO:0004467">
    <property type="term" value="F:long-chain fatty acid-CoA ligase activity"/>
    <property type="evidence" value="ECO:0007669"/>
    <property type="project" value="TreeGrafter"/>
</dbReference>
<evidence type="ECO:0000256" key="1">
    <source>
        <dbReference type="ARBA" id="ARBA00006432"/>
    </source>
</evidence>
<reference evidence="8" key="1">
    <citation type="submission" date="2016-10" db="EMBL/GenBank/DDBJ databases">
        <authorList>
            <person name="Varghese N."/>
            <person name="Submissions S."/>
        </authorList>
    </citation>
    <scope>NUCLEOTIDE SEQUENCE [LARGE SCALE GENOMIC DNA]</scope>
    <source>
        <strain evidence="8">CGMCC 4.3568</strain>
    </source>
</reference>
<protein>
    <submittedName>
        <fullName evidence="7">Fatty-acyl-CoA synthase</fullName>
    </submittedName>
</protein>
<dbReference type="RefSeq" id="WP_091674201.1">
    <property type="nucleotide sequence ID" value="NZ_FOKG01000009.1"/>
</dbReference>
<evidence type="ECO:0000256" key="2">
    <source>
        <dbReference type="ARBA" id="ARBA00022598"/>
    </source>
</evidence>
<evidence type="ECO:0000313" key="7">
    <source>
        <dbReference type="EMBL" id="SFB38029.1"/>
    </source>
</evidence>
<dbReference type="Pfam" id="PF00501">
    <property type="entry name" value="AMP-binding"/>
    <property type="match status" value="1"/>
</dbReference>
<name>A0A1I1AJ35_9PSEU</name>
<gene>
    <name evidence="7" type="ORF">SAMN05216266_109218</name>
</gene>
<dbReference type="GO" id="GO:0005324">
    <property type="term" value="F:long-chain fatty acid transmembrane transporter activity"/>
    <property type="evidence" value="ECO:0007669"/>
    <property type="project" value="TreeGrafter"/>
</dbReference>
<dbReference type="PROSITE" id="PS00455">
    <property type="entry name" value="AMP_BINDING"/>
    <property type="match status" value="1"/>
</dbReference>
<evidence type="ECO:0000259" key="5">
    <source>
        <dbReference type="Pfam" id="PF00501"/>
    </source>
</evidence>